<keyword evidence="2" id="KW-1185">Reference proteome</keyword>
<evidence type="ECO:0000313" key="2">
    <source>
        <dbReference type="Proteomes" id="UP001152523"/>
    </source>
</evidence>
<name>A0AAV0ESP9_9ASTE</name>
<proteinExistence type="predicted"/>
<dbReference type="Proteomes" id="UP001152523">
    <property type="component" value="Unassembled WGS sequence"/>
</dbReference>
<sequence>MSERILPKMECTRISGLNTSRINWELRVRLVRYYANPNFNKQAKTPNSLECIFYNCQALYAFRSFQELSNSDQVDLKQLFDVVGSIVSIHVPEPQEYDVESQKLIELVLEDPE</sequence>
<dbReference type="EMBL" id="CAMAPF010000942">
    <property type="protein sequence ID" value="CAH9126255.1"/>
    <property type="molecule type" value="Genomic_DNA"/>
</dbReference>
<gene>
    <name evidence="1" type="ORF">CEPIT_LOCUS27389</name>
</gene>
<organism evidence="1 2">
    <name type="scientific">Cuscuta epithymum</name>
    <dbReference type="NCBI Taxonomy" id="186058"/>
    <lineage>
        <taxon>Eukaryota</taxon>
        <taxon>Viridiplantae</taxon>
        <taxon>Streptophyta</taxon>
        <taxon>Embryophyta</taxon>
        <taxon>Tracheophyta</taxon>
        <taxon>Spermatophyta</taxon>
        <taxon>Magnoliopsida</taxon>
        <taxon>eudicotyledons</taxon>
        <taxon>Gunneridae</taxon>
        <taxon>Pentapetalae</taxon>
        <taxon>asterids</taxon>
        <taxon>lamiids</taxon>
        <taxon>Solanales</taxon>
        <taxon>Convolvulaceae</taxon>
        <taxon>Cuscuteae</taxon>
        <taxon>Cuscuta</taxon>
        <taxon>Cuscuta subgen. Cuscuta</taxon>
    </lineage>
</organism>
<evidence type="ECO:0000313" key="1">
    <source>
        <dbReference type="EMBL" id="CAH9126255.1"/>
    </source>
</evidence>
<dbReference type="AlphaFoldDB" id="A0AAV0ESP9"/>
<accession>A0AAV0ESP9</accession>
<reference evidence="1" key="1">
    <citation type="submission" date="2022-07" db="EMBL/GenBank/DDBJ databases">
        <authorList>
            <person name="Macas J."/>
            <person name="Novak P."/>
            <person name="Neumann P."/>
        </authorList>
    </citation>
    <scope>NUCLEOTIDE SEQUENCE</scope>
</reference>
<comment type="caution">
    <text evidence="1">The sequence shown here is derived from an EMBL/GenBank/DDBJ whole genome shotgun (WGS) entry which is preliminary data.</text>
</comment>
<protein>
    <submittedName>
        <fullName evidence="1">Uncharacterized protein</fullName>
    </submittedName>
</protein>